<sequence>MTAQDLSTTHFNTSAATWDTNKKHVEGVEKAFEAITRHIPAFSNGTAKNLDVLEIGCGTGLLTFLLAPHVRSIIGIDTSPAMIDAFNTKIGALASPSSANLAAITLQLHDADDVHLQGACAALAGRRGSPDPSNPAEPYRFDLVVSHLTLHHVPEMGALVQTLFGCLKHGGRIALTDYEDFGPEAVRFHRREKRKVVERHGVKREEILDVIDGVGFNECRVETAFSLRKSVEDEEGKEGGEMEFPFWICLGEKS</sequence>
<dbReference type="PANTHER" id="PTHR43861:SF3">
    <property type="entry name" value="PUTATIVE (AFU_ORTHOLOGUE AFUA_2G14390)-RELATED"/>
    <property type="match status" value="1"/>
</dbReference>
<evidence type="ECO:0000256" key="1">
    <source>
        <dbReference type="ARBA" id="ARBA00022679"/>
    </source>
</evidence>
<keyword evidence="2" id="KW-0489">Methyltransferase</keyword>
<dbReference type="OrthoDB" id="66144at2759"/>
<gene>
    <name evidence="2" type="ORF">P280DRAFT_502007</name>
</gene>
<dbReference type="EMBL" id="MU006809">
    <property type="protein sequence ID" value="KAF2635273.1"/>
    <property type="molecule type" value="Genomic_DNA"/>
</dbReference>
<proteinExistence type="predicted"/>
<protein>
    <submittedName>
        <fullName evidence="2">S-adenosyl-L-methionine-dependent methyltransferase</fullName>
    </submittedName>
</protein>
<keyword evidence="3" id="KW-1185">Reference proteome</keyword>
<name>A0A6A6RJQ6_9PLEO</name>
<dbReference type="Proteomes" id="UP000799753">
    <property type="component" value="Unassembled WGS sequence"/>
</dbReference>
<dbReference type="CDD" id="cd02440">
    <property type="entry name" value="AdoMet_MTases"/>
    <property type="match status" value="1"/>
</dbReference>
<accession>A0A6A6RJQ6</accession>
<evidence type="ECO:0000313" key="3">
    <source>
        <dbReference type="Proteomes" id="UP000799753"/>
    </source>
</evidence>
<reference evidence="2" key="1">
    <citation type="journal article" date="2020" name="Stud. Mycol.">
        <title>101 Dothideomycetes genomes: a test case for predicting lifestyles and emergence of pathogens.</title>
        <authorList>
            <person name="Haridas S."/>
            <person name="Albert R."/>
            <person name="Binder M."/>
            <person name="Bloem J."/>
            <person name="Labutti K."/>
            <person name="Salamov A."/>
            <person name="Andreopoulos B."/>
            <person name="Baker S."/>
            <person name="Barry K."/>
            <person name="Bills G."/>
            <person name="Bluhm B."/>
            <person name="Cannon C."/>
            <person name="Castanera R."/>
            <person name="Culley D."/>
            <person name="Daum C."/>
            <person name="Ezra D."/>
            <person name="Gonzalez J."/>
            <person name="Henrissat B."/>
            <person name="Kuo A."/>
            <person name="Liang C."/>
            <person name="Lipzen A."/>
            <person name="Lutzoni F."/>
            <person name="Magnuson J."/>
            <person name="Mondo S."/>
            <person name="Nolan M."/>
            <person name="Ohm R."/>
            <person name="Pangilinan J."/>
            <person name="Park H.-J."/>
            <person name="Ramirez L."/>
            <person name="Alfaro M."/>
            <person name="Sun H."/>
            <person name="Tritt A."/>
            <person name="Yoshinaga Y."/>
            <person name="Zwiers L.-H."/>
            <person name="Turgeon B."/>
            <person name="Goodwin S."/>
            <person name="Spatafora J."/>
            <person name="Crous P."/>
            <person name="Grigoriev I."/>
        </authorList>
    </citation>
    <scope>NUCLEOTIDE SEQUENCE</scope>
    <source>
        <strain evidence="2">CBS 473.64</strain>
    </source>
</reference>
<dbReference type="GO" id="GO:0008168">
    <property type="term" value="F:methyltransferase activity"/>
    <property type="evidence" value="ECO:0007669"/>
    <property type="project" value="UniProtKB-KW"/>
</dbReference>
<dbReference type="PANTHER" id="PTHR43861">
    <property type="entry name" value="TRANS-ACONITATE 2-METHYLTRANSFERASE-RELATED"/>
    <property type="match status" value="1"/>
</dbReference>
<dbReference type="Gene3D" id="3.40.50.150">
    <property type="entry name" value="Vaccinia Virus protein VP39"/>
    <property type="match status" value="1"/>
</dbReference>
<dbReference type="InterPro" id="IPR029063">
    <property type="entry name" value="SAM-dependent_MTases_sf"/>
</dbReference>
<organism evidence="2 3">
    <name type="scientific">Massarina eburnea CBS 473.64</name>
    <dbReference type="NCBI Taxonomy" id="1395130"/>
    <lineage>
        <taxon>Eukaryota</taxon>
        <taxon>Fungi</taxon>
        <taxon>Dikarya</taxon>
        <taxon>Ascomycota</taxon>
        <taxon>Pezizomycotina</taxon>
        <taxon>Dothideomycetes</taxon>
        <taxon>Pleosporomycetidae</taxon>
        <taxon>Pleosporales</taxon>
        <taxon>Massarineae</taxon>
        <taxon>Massarinaceae</taxon>
        <taxon>Massarina</taxon>
    </lineage>
</organism>
<dbReference type="SUPFAM" id="SSF53335">
    <property type="entry name" value="S-adenosyl-L-methionine-dependent methyltransferases"/>
    <property type="match status" value="1"/>
</dbReference>
<dbReference type="AlphaFoldDB" id="A0A6A6RJQ6"/>
<keyword evidence="1 2" id="KW-0808">Transferase</keyword>
<dbReference type="GO" id="GO:0032259">
    <property type="term" value="P:methylation"/>
    <property type="evidence" value="ECO:0007669"/>
    <property type="project" value="UniProtKB-KW"/>
</dbReference>
<dbReference type="Pfam" id="PF13489">
    <property type="entry name" value="Methyltransf_23"/>
    <property type="match status" value="1"/>
</dbReference>
<evidence type="ECO:0000313" key="2">
    <source>
        <dbReference type="EMBL" id="KAF2635273.1"/>
    </source>
</evidence>